<protein>
    <submittedName>
        <fullName evidence="4">Uncharacterized protein</fullName>
    </submittedName>
</protein>
<keyword evidence="2 3" id="KW-0802">TPR repeat</keyword>
<dbReference type="InterPro" id="IPR011990">
    <property type="entry name" value="TPR-like_helical_dom_sf"/>
</dbReference>
<evidence type="ECO:0000313" key="4">
    <source>
        <dbReference type="EMBL" id="OIW21816.1"/>
    </source>
</evidence>
<dbReference type="Gramene" id="OIW21816">
    <property type="protein sequence ID" value="OIW21816"/>
    <property type="gene ID" value="TanjilG_11551"/>
</dbReference>
<dbReference type="SMART" id="SM00028">
    <property type="entry name" value="TPR"/>
    <property type="match status" value="5"/>
</dbReference>
<dbReference type="PANTHER" id="PTHR16193">
    <property type="entry name" value="TETRATRICOPEPTIDE REPEAT PROTEIN 27"/>
    <property type="match status" value="1"/>
</dbReference>
<dbReference type="InterPro" id="IPR019734">
    <property type="entry name" value="TPR_rpt"/>
</dbReference>
<proteinExistence type="predicted"/>
<evidence type="ECO:0000313" key="5">
    <source>
        <dbReference type="Proteomes" id="UP000188354"/>
    </source>
</evidence>
<dbReference type="AlphaFoldDB" id="A0A394DFH3"/>
<accession>A0A394DFH3</accession>
<reference evidence="4 5" key="1">
    <citation type="journal article" date="2017" name="Plant Biotechnol. J.">
        <title>A comprehensive draft genome sequence for lupin (Lupinus angustifolius), an emerging health food: insights into plant-microbe interactions and legume evolution.</title>
        <authorList>
            <person name="Hane J.K."/>
            <person name="Ming Y."/>
            <person name="Kamphuis L.G."/>
            <person name="Nelson M.N."/>
            <person name="Garg G."/>
            <person name="Atkins C.A."/>
            <person name="Bayer P.E."/>
            <person name="Bravo A."/>
            <person name="Bringans S."/>
            <person name="Cannon S."/>
            <person name="Edwards D."/>
            <person name="Foley R."/>
            <person name="Gao L.L."/>
            <person name="Harrison M.J."/>
            <person name="Huang W."/>
            <person name="Hurgobin B."/>
            <person name="Li S."/>
            <person name="Liu C.W."/>
            <person name="McGrath A."/>
            <person name="Morahan G."/>
            <person name="Murray J."/>
            <person name="Weller J."/>
            <person name="Jian J."/>
            <person name="Singh K.B."/>
        </authorList>
    </citation>
    <scope>NUCLEOTIDE SEQUENCE [LARGE SCALE GENOMIC DNA]</scope>
    <source>
        <strain evidence="5">cv. Tanjil</strain>
        <tissue evidence="4">Whole plant</tissue>
    </source>
</reference>
<name>A0A394DFH3_LUPAN</name>
<dbReference type="EMBL" id="MLAU01035242">
    <property type="protein sequence ID" value="OIW21816.1"/>
    <property type="molecule type" value="Genomic_DNA"/>
</dbReference>
<dbReference type="InterPro" id="IPR044244">
    <property type="entry name" value="TTC27/Emw1"/>
</dbReference>
<gene>
    <name evidence="4" type="ORF">TanjilG_11551</name>
</gene>
<dbReference type="PROSITE" id="PS50005">
    <property type="entry name" value="TPR"/>
    <property type="match status" value="1"/>
</dbReference>
<feature type="repeat" description="TPR" evidence="3">
    <location>
        <begin position="749"/>
        <end position="782"/>
    </location>
</feature>
<dbReference type="STRING" id="3871.A0A394DFH3"/>
<organism evidence="4 5">
    <name type="scientific">Lupinus angustifolius</name>
    <name type="common">Narrow-leaved blue lupine</name>
    <dbReference type="NCBI Taxonomy" id="3871"/>
    <lineage>
        <taxon>Eukaryota</taxon>
        <taxon>Viridiplantae</taxon>
        <taxon>Streptophyta</taxon>
        <taxon>Embryophyta</taxon>
        <taxon>Tracheophyta</taxon>
        <taxon>Spermatophyta</taxon>
        <taxon>Magnoliopsida</taxon>
        <taxon>eudicotyledons</taxon>
        <taxon>Gunneridae</taxon>
        <taxon>Pentapetalae</taxon>
        <taxon>rosids</taxon>
        <taxon>fabids</taxon>
        <taxon>Fabales</taxon>
        <taxon>Fabaceae</taxon>
        <taxon>Papilionoideae</taxon>
        <taxon>50 kb inversion clade</taxon>
        <taxon>genistoids sensu lato</taxon>
        <taxon>core genistoids</taxon>
        <taxon>Genisteae</taxon>
        <taxon>Lupinus</taxon>
    </lineage>
</organism>
<dbReference type="Gene3D" id="1.25.40.10">
    <property type="entry name" value="Tetratricopeptide repeat domain"/>
    <property type="match status" value="2"/>
</dbReference>
<dbReference type="Pfam" id="PF13181">
    <property type="entry name" value="TPR_8"/>
    <property type="match status" value="1"/>
</dbReference>
<keyword evidence="1" id="KW-0677">Repeat</keyword>
<dbReference type="Pfam" id="PF07719">
    <property type="entry name" value="TPR_2"/>
    <property type="match status" value="1"/>
</dbReference>
<evidence type="ECO:0000256" key="3">
    <source>
        <dbReference type="PROSITE-ProRule" id="PRU00339"/>
    </source>
</evidence>
<dbReference type="PROSITE" id="PS50293">
    <property type="entry name" value="TPR_REGION"/>
    <property type="match status" value="1"/>
</dbReference>
<dbReference type="InterPro" id="IPR013105">
    <property type="entry name" value="TPR_2"/>
</dbReference>
<dbReference type="Proteomes" id="UP000188354">
    <property type="component" value="Unassembled WGS sequence"/>
</dbReference>
<evidence type="ECO:0000256" key="2">
    <source>
        <dbReference type="ARBA" id="ARBA00022803"/>
    </source>
</evidence>
<keyword evidence="5" id="KW-1185">Reference proteome</keyword>
<dbReference type="SUPFAM" id="SSF48452">
    <property type="entry name" value="TPR-like"/>
    <property type="match status" value="1"/>
</dbReference>
<sequence>MSTLQPLINSIRSYELRLIRSTLFPPPSDPLPQSQPSDHHLHNLINGILASIESGSYLEALTSEPSSLVFQLGHDSPLPQLDNSVDSADRVYSELLNRAELFVRYDSLDNEADKASRVVLVVCIAIAAFLGFTQCNFTGPLKGLPRCPLPLEVGEFTEWDNWARNQLMSAGSDLLGKFSNLQYIVFAKMLLMRMKDLLFQGTTSSTIEIRSLSWWLARILLLQQRILDERSSSLCDMLHVHMGQALQHFSSSEEVKSYWVSNLRDGESLDIVSMLHLEAGIMEYAYGRVDSCRKHFESAEMATGLQLSVTGALGFRTVHQVEPKAQRVLVTNTSSSNNFMGNGIQKCDSSTPEANLHQRETCEASDILIIPKLLENGDNSKTRPQGSENGAHTTTSLTATQQAVILAHCLLIERSSRQDELQRWDMAPYIEAIDSQHLFYFIIRCFCDILRIRWESSRSRTKERALVMMENMVQRIYESSPAVAERTPLSCGVYMPSVPALRNLLEKKATAVELIRKRLSERPNDPRLWCSLGDTTTNDACYEKALEVSNNRSARAKRSLARSAYNRGDYETSKILWESAMSMNSMYPDGWFAFGAAALKVQRIYESSPAVAERTPLSCGVYMPSVPALRKEYGELLVRCGLIGEALKVFEDLELWDNLIHCYCLLEKKATAVELIRKRLSERPNDPRLWCSLGDTTTNDACYEKALEVSNNRSARAKRSLARSAYNRGDYETSKILWESAMSMNSMYPDGWFAFGAAALKARDIEKALDAFTRAVQLDPDNGEAWNNIACLHSIKKKSKEAFIAFKEALKFKRNSWQLWENYSHVAVEVGNISQALEGAQMVLDLSKNKRVDAELLEKITREVEGRLPTTDSLGPLTTDNECSADQCRVADSGSEHAKQGSGVSVSGRSRETEHLISLLGKVLQQIVKHGNGCGPDIWGLYAKWHRINGDLVMCSEALLKQVRSLQGSDTWKDEDRFQKFAKASLELCKVYMEISSSTGSRKGLFTAEMHLKNIIKQARHLF</sequence>
<dbReference type="PANTHER" id="PTHR16193:SF0">
    <property type="entry name" value="TETRATRICOPEPTIDE REPEAT PROTEIN 27"/>
    <property type="match status" value="1"/>
</dbReference>
<comment type="caution">
    <text evidence="4">The sequence shown here is derived from an EMBL/GenBank/DDBJ whole genome shotgun (WGS) entry which is preliminary data.</text>
</comment>
<evidence type="ECO:0000256" key="1">
    <source>
        <dbReference type="ARBA" id="ARBA00022737"/>
    </source>
</evidence>